<evidence type="ECO:0000313" key="2">
    <source>
        <dbReference type="Proteomes" id="UP000310168"/>
    </source>
</evidence>
<dbReference type="RefSeq" id="WP_137997355.1">
    <property type="nucleotide sequence ID" value="NZ_SJDU01000018.1"/>
</dbReference>
<evidence type="ECO:0000313" key="1">
    <source>
        <dbReference type="EMBL" id="TKZ36186.1"/>
    </source>
</evidence>
<gene>
    <name evidence="1" type="ORF">EZH24_01425</name>
</gene>
<name>A0ABY2TTH6_9SPIR</name>
<keyword evidence="2" id="KW-1185">Reference proteome</keyword>
<proteinExistence type="predicted"/>
<dbReference type="EMBL" id="SJDU01000018">
    <property type="protein sequence ID" value="TKZ36186.1"/>
    <property type="molecule type" value="Genomic_DNA"/>
</dbReference>
<dbReference type="NCBIfam" id="NF038093">
    <property type="entry name" value="GrdX"/>
    <property type="match status" value="1"/>
</dbReference>
<reference evidence="1 2" key="1">
    <citation type="journal article" date="2019" name="Anaerobe">
        <title>Brachyspira catarrhinii sp. nov., an anaerobic intestinal spirochaete isolated from vervet monkeys may have been misidentified as Brachyspira aalborgi in previous studies.</title>
        <authorList>
            <person name="Phillips N.D."/>
            <person name="La T."/>
            <person name="Hampson D.J."/>
        </authorList>
    </citation>
    <scope>NUCLEOTIDE SEQUENCE [LARGE SCALE GENOMIC DNA]</scope>
    <source>
        <strain evidence="1 2">Z12</strain>
    </source>
</reference>
<accession>A0ABY2TTH6</accession>
<sequence>MLNNKDILIVTNNSKVFIKYKENYNIEFIDSETIYNVLIKTRDLLHLGYKLLTHPMSGSLKSNQTPYKSILLIKKNNEANFDDILMIENAIDNYNKFIKNRDITNWTESIKNNFKTVDLSLISSCFSKNAP</sequence>
<dbReference type="InterPro" id="IPR047735">
    <property type="entry name" value="GrdX-like"/>
</dbReference>
<comment type="caution">
    <text evidence="1">The sequence shown here is derived from an EMBL/GenBank/DDBJ whole genome shotgun (WGS) entry which is preliminary data.</text>
</comment>
<dbReference type="Proteomes" id="UP000310168">
    <property type="component" value="Unassembled WGS sequence"/>
</dbReference>
<organism evidence="1 2">
    <name type="scientific">Brachyspira catarrhinii</name>
    <dbReference type="NCBI Taxonomy" id="2528966"/>
    <lineage>
        <taxon>Bacteria</taxon>
        <taxon>Pseudomonadati</taxon>
        <taxon>Spirochaetota</taxon>
        <taxon>Spirochaetia</taxon>
        <taxon>Brachyspirales</taxon>
        <taxon>Brachyspiraceae</taxon>
        <taxon>Brachyspira</taxon>
    </lineage>
</organism>
<protein>
    <submittedName>
        <fullName evidence="1">GrdX protein</fullName>
    </submittedName>
</protein>